<sequence>MSIDIKSFVSLVKKYQTNVLKKDKLLAFLKNLPTDILINIISKTKKAISNREVAIELLFTRTGPEIDQALIAAAKESSGPLQLSIIKELGSRPGKIIDLFLMEFVINNQALPDYEIFKVIFKTLAERPGQMITGFLMDSVWSEQIFILAPAIEALTKRPGAEVDQTLIKCAMDKRWNRHQEAFKALGTRPGQTIDEVLIAASKNEGEFGNNNTSFLSNNTEYLESIRWAAAKAMRGRVSEKIDEALISLTKDDCWYTKLAAIKSMVGRDNPLIKKVLRKTSKIKDLNYRELSEIASYILSGDTVIDKPE</sequence>
<protein>
    <recommendedName>
        <fullName evidence="3">HEAT repeat domain-containing protein</fullName>
    </recommendedName>
</protein>
<dbReference type="Proteomes" id="UP000228533">
    <property type="component" value="Unassembled WGS sequence"/>
</dbReference>
<reference evidence="2" key="1">
    <citation type="submission" date="2017-09" db="EMBL/GenBank/DDBJ databases">
        <title>Depth-based differentiation of microbial function through sediment-hosted aquifers and enrichment of novel symbionts in the deep terrestrial subsurface.</title>
        <authorList>
            <person name="Probst A.J."/>
            <person name="Ladd B."/>
            <person name="Jarett J.K."/>
            <person name="Geller-Mcgrath D.E."/>
            <person name="Sieber C.M.K."/>
            <person name="Emerson J.B."/>
            <person name="Anantharaman K."/>
            <person name="Thomas B.C."/>
            <person name="Malmstrom R."/>
            <person name="Stieglmeier M."/>
            <person name="Klingl A."/>
            <person name="Woyke T."/>
            <person name="Ryan C.M."/>
            <person name="Banfield J.F."/>
        </authorList>
    </citation>
    <scope>NUCLEOTIDE SEQUENCE [LARGE SCALE GENOMIC DNA]</scope>
</reference>
<name>A0A2M6WSE4_9BACT</name>
<dbReference type="AlphaFoldDB" id="A0A2M6WSE4"/>
<evidence type="ECO:0000313" key="1">
    <source>
        <dbReference type="EMBL" id="PIT95728.1"/>
    </source>
</evidence>
<dbReference type="Gene3D" id="1.25.10.10">
    <property type="entry name" value="Leucine-rich Repeat Variant"/>
    <property type="match status" value="1"/>
</dbReference>
<dbReference type="InterPro" id="IPR016024">
    <property type="entry name" value="ARM-type_fold"/>
</dbReference>
<evidence type="ECO:0000313" key="2">
    <source>
        <dbReference type="Proteomes" id="UP000228533"/>
    </source>
</evidence>
<evidence type="ECO:0008006" key="3">
    <source>
        <dbReference type="Google" id="ProtNLM"/>
    </source>
</evidence>
<dbReference type="InterPro" id="IPR011989">
    <property type="entry name" value="ARM-like"/>
</dbReference>
<proteinExistence type="predicted"/>
<organism evidence="1 2">
    <name type="scientific">Candidatus Falkowbacteria bacterium CG10_big_fil_rev_8_21_14_0_10_37_14</name>
    <dbReference type="NCBI Taxonomy" id="1974561"/>
    <lineage>
        <taxon>Bacteria</taxon>
        <taxon>Candidatus Falkowiibacteriota</taxon>
    </lineage>
</organism>
<accession>A0A2M6WSE4</accession>
<gene>
    <name evidence="1" type="ORF">COT94_04030</name>
</gene>
<dbReference type="SUPFAM" id="SSF48371">
    <property type="entry name" value="ARM repeat"/>
    <property type="match status" value="1"/>
</dbReference>
<comment type="caution">
    <text evidence="1">The sequence shown here is derived from an EMBL/GenBank/DDBJ whole genome shotgun (WGS) entry which is preliminary data.</text>
</comment>
<dbReference type="EMBL" id="PFAM01000023">
    <property type="protein sequence ID" value="PIT95728.1"/>
    <property type="molecule type" value="Genomic_DNA"/>
</dbReference>